<reference evidence="8" key="1">
    <citation type="submission" date="2022-09" db="EMBL/GenBank/DDBJ databases">
        <authorList>
            <person name="Li Z.-J."/>
        </authorList>
    </citation>
    <scope>NUCLEOTIDE SEQUENCE</scope>
    <source>
        <strain evidence="8">TGB11</strain>
    </source>
</reference>
<dbReference type="RefSeq" id="WP_269579315.1">
    <property type="nucleotide sequence ID" value="NZ_CP114588.1"/>
</dbReference>
<feature type="domain" description="Helicase C-terminal" evidence="7">
    <location>
        <begin position="204"/>
        <end position="368"/>
    </location>
</feature>
<gene>
    <name evidence="8" type="primary">hrpB</name>
    <name evidence="8" type="ORF">N8M53_02175</name>
</gene>
<dbReference type="InterPro" id="IPR027417">
    <property type="entry name" value="P-loop_NTPase"/>
</dbReference>
<dbReference type="Gene3D" id="3.40.50.300">
    <property type="entry name" value="P-loop containing nucleotide triphosphate hydrolases"/>
    <property type="match status" value="2"/>
</dbReference>
<evidence type="ECO:0000256" key="5">
    <source>
        <dbReference type="SAM" id="MobiDB-lite"/>
    </source>
</evidence>
<feature type="compositionally biased region" description="Basic and acidic residues" evidence="5">
    <location>
        <begin position="792"/>
        <end position="802"/>
    </location>
</feature>
<dbReference type="CDD" id="cd17990">
    <property type="entry name" value="DEXHc_HrpB"/>
    <property type="match status" value="1"/>
</dbReference>
<dbReference type="SMART" id="SM00487">
    <property type="entry name" value="DEXDc"/>
    <property type="match status" value="1"/>
</dbReference>
<evidence type="ECO:0000256" key="1">
    <source>
        <dbReference type="ARBA" id="ARBA00022741"/>
    </source>
</evidence>
<dbReference type="InterPro" id="IPR010225">
    <property type="entry name" value="HrpB"/>
</dbReference>
<dbReference type="Gene3D" id="1.20.120.1080">
    <property type="match status" value="1"/>
</dbReference>
<feature type="compositionally biased region" description="Basic residues" evidence="5">
    <location>
        <begin position="806"/>
        <end position="817"/>
    </location>
</feature>
<evidence type="ECO:0000313" key="9">
    <source>
        <dbReference type="Proteomes" id="UP001164748"/>
    </source>
</evidence>
<organism evidence="8 9">
    <name type="scientific">Salinivibrio kushneri</name>
    <dbReference type="NCBI Taxonomy" id="1908198"/>
    <lineage>
        <taxon>Bacteria</taxon>
        <taxon>Pseudomonadati</taxon>
        <taxon>Pseudomonadota</taxon>
        <taxon>Gammaproteobacteria</taxon>
        <taxon>Vibrionales</taxon>
        <taxon>Vibrionaceae</taxon>
        <taxon>Salinivibrio</taxon>
    </lineage>
</organism>
<accession>A0AA47KM02</accession>
<dbReference type="Pfam" id="PF24473">
    <property type="entry name" value="CON_HrpB"/>
    <property type="match status" value="1"/>
</dbReference>
<dbReference type="PROSITE" id="PS51194">
    <property type="entry name" value="HELICASE_CTER"/>
    <property type="match status" value="1"/>
</dbReference>
<dbReference type="PROSITE" id="PS51192">
    <property type="entry name" value="HELICASE_ATP_BIND_1"/>
    <property type="match status" value="1"/>
</dbReference>
<dbReference type="GO" id="GO:0003676">
    <property type="term" value="F:nucleic acid binding"/>
    <property type="evidence" value="ECO:0007669"/>
    <property type="project" value="InterPro"/>
</dbReference>
<feature type="region of interest" description="Disordered" evidence="5">
    <location>
        <begin position="792"/>
        <end position="817"/>
    </location>
</feature>
<dbReference type="InterPro" id="IPR013689">
    <property type="entry name" value="RNA_helicase_ATP-dep_HrpB_C"/>
</dbReference>
<feature type="domain" description="Helicase ATP-binding" evidence="6">
    <location>
        <begin position="14"/>
        <end position="177"/>
    </location>
</feature>
<dbReference type="InterPro" id="IPR056329">
    <property type="entry name" value="CON_HrpB"/>
</dbReference>
<dbReference type="InterPro" id="IPR049614">
    <property type="entry name" value="HrpB_DEXH"/>
</dbReference>
<dbReference type="FunFam" id="3.40.50.300:FF:002125">
    <property type="entry name" value="ATP-dependent helicase HrpB"/>
    <property type="match status" value="1"/>
</dbReference>
<dbReference type="PIRSF" id="PIRSF005496">
    <property type="entry name" value="ATP_hel_hrpB"/>
    <property type="match status" value="1"/>
</dbReference>
<dbReference type="Pfam" id="PF00270">
    <property type="entry name" value="DEAD"/>
    <property type="match status" value="1"/>
</dbReference>
<evidence type="ECO:0000256" key="4">
    <source>
        <dbReference type="ARBA" id="ARBA00022840"/>
    </source>
</evidence>
<dbReference type="PANTHER" id="PTHR43519:SF1">
    <property type="entry name" value="ATP-DEPENDENT RNA HELICASE HRPB"/>
    <property type="match status" value="1"/>
</dbReference>
<dbReference type="NCBIfam" id="TIGR01970">
    <property type="entry name" value="DEAH_box_HrpB"/>
    <property type="match status" value="1"/>
</dbReference>
<proteinExistence type="predicted"/>
<dbReference type="CDD" id="cd18791">
    <property type="entry name" value="SF2_C_RHA"/>
    <property type="match status" value="1"/>
</dbReference>
<keyword evidence="2" id="KW-0378">Hydrolase</keyword>
<keyword evidence="3 8" id="KW-0347">Helicase</keyword>
<name>A0AA47KM02_9GAMM</name>
<dbReference type="SMART" id="SM00490">
    <property type="entry name" value="HELICc"/>
    <property type="match status" value="1"/>
</dbReference>
<dbReference type="Pfam" id="PF00271">
    <property type="entry name" value="Helicase_C"/>
    <property type="match status" value="1"/>
</dbReference>
<dbReference type="AlphaFoldDB" id="A0AA47KM02"/>
<dbReference type="GO" id="GO:0016787">
    <property type="term" value="F:hydrolase activity"/>
    <property type="evidence" value="ECO:0007669"/>
    <property type="project" value="UniProtKB-KW"/>
</dbReference>
<keyword evidence="4" id="KW-0067">ATP-binding</keyword>
<dbReference type="GO" id="GO:0004386">
    <property type="term" value="F:helicase activity"/>
    <property type="evidence" value="ECO:0007669"/>
    <property type="project" value="UniProtKB-KW"/>
</dbReference>
<dbReference type="Pfam" id="PF08482">
    <property type="entry name" value="HrpB_C"/>
    <property type="match status" value="1"/>
</dbReference>
<dbReference type="InterPro" id="IPR011545">
    <property type="entry name" value="DEAD/DEAH_box_helicase_dom"/>
</dbReference>
<dbReference type="Proteomes" id="UP001164748">
    <property type="component" value="Chromosome"/>
</dbReference>
<dbReference type="EMBL" id="CP114588">
    <property type="protein sequence ID" value="WBA09057.1"/>
    <property type="molecule type" value="Genomic_DNA"/>
</dbReference>
<dbReference type="InterPro" id="IPR014001">
    <property type="entry name" value="Helicase_ATP-bd"/>
</dbReference>
<evidence type="ECO:0000256" key="3">
    <source>
        <dbReference type="ARBA" id="ARBA00022806"/>
    </source>
</evidence>
<evidence type="ECO:0000259" key="6">
    <source>
        <dbReference type="PROSITE" id="PS51192"/>
    </source>
</evidence>
<keyword evidence="1" id="KW-0547">Nucleotide-binding</keyword>
<evidence type="ECO:0000256" key="2">
    <source>
        <dbReference type="ARBA" id="ARBA00022801"/>
    </source>
</evidence>
<evidence type="ECO:0000259" key="7">
    <source>
        <dbReference type="PROSITE" id="PS51194"/>
    </source>
</evidence>
<evidence type="ECO:0000313" key="8">
    <source>
        <dbReference type="EMBL" id="WBA09057.1"/>
    </source>
</evidence>
<dbReference type="PANTHER" id="PTHR43519">
    <property type="entry name" value="ATP-DEPENDENT RNA HELICASE HRPB"/>
    <property type="match status" value="1"/>
</dbReference>
<sequence length="817" mass="89958">MSQLPIDAVIPDLIDGLTTHPQILLSAPPGAGKSTRLPLALLEQASLQGKVVLLEPRRLAARNIAHFLAHHLGEPIGQTIGLRMRGETKVSAKTRVEVVTEGVLTRLLQTDPMLDGVSVIMFDEFHERSLHADLALALSLDCQAGLRDDLRLVIMSATLDNHALRQHLPDALPLTTEGRSFPIHYHYHPISRHSQWAHAVASASLDFIAQHAGSALLFLPGVSTIKQVYAALEGRLPDDMDLHRLHGSLDVSAQHAAIAPPSPGRRKLVLTTNIAETSLTIEGIRLVIDAGLERMVIHQAQTGIDKLVTRQITRSAAIQRAGRAGRLEEGQCLRLYSEEQFQRLPAAPAAPILREDLTDLALNVIQWGCDVKDLHWLDTPPTQHWQAACLRLTQLGLIDTRHALTALGQRASQLAATPRAAAMLARIERSQASVLSTACWLAAWADKPMTSGVSLALVDQLQAVMSHKDYQDRAQSLARALGITLQRPLDEAILPLLAANIWPDRIALRRGKAGRFMMANGHGVTLDSQDALSRTEAIVVCDVMAGAQHDSRAFSAIALSLDTLQQMRPDLLRQHEVVEWDDHRGMLKAEKQQRLGELVLCREPLNTLSAEQQAQGLLDAVRQKGINALNWQSGSQSLLTRARCAQAWGLDIMLPPLSDDDLLASLDTWLAPFIHGMSRWQALQQLDLKPVLEAWFGFAVTQQLNAALPTHITVPTGSRYPLRYTPESAPVLAVKMQEMYGQAQTLTLANGKVAVQVELLSPAGRPLQITQDLAGFWQGSYKEVQKEMKGRYPKHLWPDDPANHVPTRKTKRHFNQS</sequence>
<dbReference type="SUPFAM" id="SSF52540">
    <property type="entry name" value="P-loop containing nucleoside triphosphate hydrolases"/>
    <property type="match status" value="1"/>
</dbReference>
<protein>
    <submittedName>
        <fullName evidence="8">ATP-dependent helicase HrpB</fullName>
    </submittedName>
</protein>
<dbReference type="InterPro" id="IPR001650">
    <property type="entry name" value="Helicase_C-like"/>
</dbReference>
<dbReference type="GO" id="GO:0005524">
    <property type="term" value="F:ATP binding"/>
    <property type="evidence" value="ECO:0007669"/>
    <property type="project" value="UniProtKB-KW"/>
</dbReference>